<evidence type="ECO:0000313" key="2">
    <source>
        <dbReference type="EMBL" id="CBK20583.2"/>
    </source>
</evidence>
<evidence type="ECO:0000313" key="3">
    <source>
        <dbReference type="Proteomes" id="UP000008312"/>
    </source>
</evidence>
<gene>
    <name evidence="2" type="ORF">GSBLH_T00000889001</name>
</gene>
<reference evidence="2" key="1">
    <citation type="submission" date="2010-02" db="EMBL/GenBank/DDBJ databases">
        <title>Sequencing and annotation of the Blastocystis hominis genome.</title>
        <authorList>
            <person name="Wincker P."/>
        </authorList>
    </citation>
    <scope>NUCLEOTIDE SEQUENCE</scope>
    <source>
        <strain evidence="2">Singapore isolate B</strain>
    </source>
</reference>
<proteinExistence type="predicted"/>
<dbReference type="OrthoDB" id="64875at2759"/>
<dbReference type="AlphaFoldDB" id="D8LYC8"/>
<keyword evidence="3" id="KW-1185">Reference proteome</keyword>
<dbReference type="GeneID" id="24918176"/>
<dbReference type="RefSeq" id="XP_012894631.1">
    <property type="nucleotide sequence ID" value="XM_013039177.1"/>
</dbReference>
<protein>
    <submittedName>
        <fullName evidence="2">Uncharacterized protein</fullName>
    </submittedName>
</protein>
<organism evidence="2">
    <name type="scientific">Blastocystis hominis</name>
    <dbReference type="NCBI Taxonomy" id="12968"/>
    <lineage>
        <taxon>Eukaryota</taxon>
        <taxon>Sar</taxon>
        <taxon>Stramenopiles</taxon>
        <taxon>Bigyra</taxon>
        <taxon>Opalozoa</taxon>
        <taxon>Opalinata</taxon>
        <taxon>Blastocystidae</taxon>
        <taxon>Blastocystis</taxon>
    </lineage>
</organism>
<name>D8LYC8_BLAHO</name>
<dbReference type="InParanoid" id="D8LYC8"/>
<sequence length="157" mass="18251">MNRLVSLPLRSVSAVASQTMTLRVASFATAKEKDDGAKAKSKKGSKSETANLDRQVKSLVKHYYKMRTYEPPKLSEEKQKEYMEAAKEYSRQMTRLHHYYEQRLNDKIFLRDLAISALPTEALREQAKKTDPEQIPGKYFYPARKARFEDLSKELAW</sequence>
<dbReference type="Proteomes" id="UP000008312">
    <property type="component" value="Unassembled WGS sequence"/>
</dbReference>
<accession>D8LYC8</accession>
<dbReference type="EMBL" id="FN668639">
    <property type="protein sequence ID" value="CBK20583.2"/>
    <property type="molecule type" value="Genomic_DNA"/>
</dbReference>
<feature type="region of interest" description="Disordered" evidence="1">
    <location>
        <begin position="30"/>
        <end position="54"/>
    </location>
</feature>
<evidence type="ECO:0000256" key="1">
    <source>
        <dbReference type="SAM" id="MobiDB-lite"/>
    </source>
</evidence>